<comment type="caution">
    <text evidence="1">The sequence shown here is derived from an EMBL/GenBank/DDBJ whole genome shotgun (WGS) entry which is preliminary data.</text>
</comment>
<dbReference type="AlphaFoldDB" id="A0A6L2QB09"/>
<name>A0A6L2QB09_COPFO</name>
<gene>
    <name evidence="1" type="ORF">Cfor_08030</name>
</gene>
<protein>
    <recommendedName>
        <fullName evidence="3">Reverse transcriptase domain-containing protein</fullName>
    </recommendedName>
</protein>
<dbReference type="PANTHER" id="PTHR33332">
    <property type="entry name" value="REVERSE TRANSCRIPTASE DOMAIN-CONTAINING PROTEIN"/>
    <property type="match status" value="1"/>
</dbReference>
<accession>A0A6L2QB09</accession>
<dbReference type="InParanoid" id="A0A6L2QB09"/>
<proteinExistence type="predicted"/>
<dbReference type="Proteomes" id="UP000502823">
    <property type="component" value="Unassembled WGS sequence"/>
</dbReference>
<sequence length="75" mass="8866">QHGFRKRISTKNVGFRITDRVFKSINQKMHIGGIFHDFAKAFDCVNREMLLAKLHFYGIQGIPANWLRSYLTNRR</sequence>
<dbReference type="EMBL" id="BLKM01000841">
    <property type="protein sequence ID" value="GFG39007.1"/>
    <property type="molecule type" value="Genomic_DNA"/>
</dbReference>
<organism evidence="1 2">
    <name type="scientific">Coptotermes formosanus</name>
    <name type="common">Formosan subterranean termite</name>
    <dbReference type="NCBI Taxonomy" id="36987"/>
    <lineage>
        <taxon>Eukaryota</taxon>
        <taxon>Metazoa</taxon>
        <taxon>Ecdysozoa</taxon>
        <taxon>Arthropoda</taxon>
        <taxon>Hexapoda</taxon>
        <taxon>Insecta</taxon>
        <taxon>Pterygota</taxon>
        <taxon>Neoptera</taxon>
        <taxon>Polyneoptera</taxon>
        <taxon>Dictyoptera</taxon>
        <taxon>Blattodea</taxon>
        <taxon>Blattoidea</taxon>
        <taxon>Termitoidae</taxon>
        <taxon>Rhinotermitidae</taxon>
        <taxon>Coptotermes</taxon>
    </lineage>
</organism>
<evidence type="ECO:0000313" key="2">
    <source>
        <dbReference type="Proteomes" id="UP000502823"/>
    </source>
</evidence>
<evidence type="ECO:0000313" key="1">
    <source>
        <dbReference type="EMBL" id="GFG39007.1"/>
    </source>
</evidence>
<reference evidence="2" key="1">
    <citation type="submission" date="2020-01" db="EMBL/GenBank/DDBJ databases">
        <title>Draft genome sequence of the Termite Coptotermes fromosanus.</title>
        <authorList>
            <person name="Itakura S."/>
            <person name="Yosikawa Y."/>
            <person name="Umezawa K."/>
        </authorList>
    </citation>
    <scope>NUCLEOTIDE SEQUENCE [LARGE SCALE GENOMIC DNA]</scope>
</reference>
<keyword evidence="2" id="KW-1185">Reference proteome</keyword>
<evidence type="ECO:0008006" key="3">
    <source>
        <dbReference type="Google" id="ProtNLM"/>
    </source>
</evidence>
<dbReference type="OrthoDB" id="414730at2759"/>
<feature type="non-terminal residue" evidence="1">
    <location>
        <position position="1"/>
    </location>
</feature>